<dbReference type="InterPro" id="IPR028211">
    <property type="entry name" value="Ntr2"/>
</dbReference>
<feature type="compositionally biased region" description="Polar residues" evidence="3">
    <location>
        <begin position="139"/>
        <end position="153"/>
    </location>
</feature>
<evidence type="ECO:0000256" key="1">
    <source>
        <dbReference type="ARBA" id="ARBA00004123"/>
    </source>
</evidence>
<comment type="subcellular location">
    <subcellularLocation>
        <location evidence="1">Nucleus</location>
    </subcellularLocation>
</comment>
<feature type="compositionally biased region" description="Basic residues" evidence="3">
    <location>
        <begin position="466"/>
        <end position="483"/>
    </location>
</feature>
<evidence type="ECO:0000313" key="4">
    <source>
        <dbReference type="EMBL" id="KAF9585454.1"/>
    </source>
</evidence>
<keyword evidence="2" id="KW-0539">Nucleus</keyword>
<evidence type="ECO:0008006" key="6">
    <source>
        <dbReference type="Google" id="ProtNLM"/>
    </source>
</evidence>
<dbReference type="InterPro" id="IPR012890">
    <property type="entry name" value="GCFC2-like"/>
</dbReference>
<dbReference type="EMBL" id="JAABOA010000180">
    <property type="protein sequence ID" value="KAF9585454.1"/>
    <property type="molecule type" value="Genomic_DNA"/>
</dbReference>
<keyword evidence="5" id="KW-1185">Reference proteome</keyword>
<dbReference type="Proteomes" id="UP000780801">
    <property type="component" value="Unassembled WGS sequence"/>
</dbReference>
<feature type="compositionally biased region" description="Basic and acidic residues" evidence="3">
    <location>
        <begin position="247"/>
        <end position="261"/>
    </location>
</feature>
<feature type="compositionally biased region" description="Polar residues" evidence="3">
    <location>
        <begin position="41"/>
        <end position="51"/>
    </location>
</feature>
<reference evidence="4" key="1">
    <citation type="journal article" date="2020" name="Fungal Divers.">
        <title>Resolving the Mortierellaceae phylogeny through synthesis of multi-gene phylogenetics and phylogenomics.</title>
        <authorList>
            <person name="Vandepol N."/>
            <person name="Liber J."/>
            <person name="Desiro A."/>
            <person name="Na H."/>
            <person name="Kennedy M."/>
            <person name="Barry K."/>
            <person name="Grigoriev I.V."/>
            <person name="Miller A.N."/>
            <person name="O'Donnell K."/>
            <person name="Stajich J.E."/>
            <person name="Bonito G."/>
        </authorList>
    </citation>
    <scope>NUCLEOTIDE SEQUENCE</scope>
    <source>
        <strain evidence="4">KOD1015</strain>
    </source>
</reference>
<dbReference type="GO" id="GO:0003677">
    <property type="term" value="F:DNA binding"/>
    <property type="evidence" value="ECO:0007669"/>
    <property type="project" value="InterPro"/>
</dbReference>
<sequence>MFSPKKHRNIRKKADVEDVDPVATDMTDMAETTDPATPTAGSTLDSKNGTPDSAAKVKKVKKKPTNTVLSFGDDEQDAEETFKVKKSSASRRLAQNKSRDVTTMSEASSTTDSPVITSRATPGSSTSYSKEALEELRKSTMSTTPSTRYQSDQNMDEEKFTTPLGAPTIIPDAQAIHLAKKKREQMRLRNDTMEEEFIALAGGDDNTVVEQRDARLVREDDDDLDDGEADLERVMGDKLALGSKAQRLAEKSRRDERREMMEDMVEDEEEEEETREWELQQIRNAGIIKHGPKKARETRSSVPVHRSIAFPAASPIPTMLDVKRRLESQLRSLREQHSMHLSQLSQVRREEADIALSAVDAEEAMSKAGTRYTFFQELRSYCRNLAAFFEEKFPELEKIESDYRDLLARRSKQAFDRRKDDMKDDLSEFARVEDDAGSRQKDSQDESVQELDEFGRSIGSSDPNVAKRRRQSERERRHAIRSKQRNDSEAPSSHSNTHDGLATDDELGSGDSREFVEAVSKIENRRLDLFNDVGEDFRDIEAVKHRFQAWKTEYHTDYNKAYGGLLLPIVFDFFVRQETCLWNPFKEQQDLPEYSWHKVISSYTIVHSMASHMYDDSDKEDEEEDMDKDLISKVVAKSLCPLVTNLIRDRVLDLYSEKQTRYFKEALDQLMDYVDKSNNKMEQLLKATLQIVLETAQAHRDQFIQAAQPLTPRHILTAQGHESRERYLWRSIGLFRNLMMLRRFLPSASIDGPVVDGILHDCILRLLDGDDKDTVAKYQMIFHALPQDIRSQTRHLMIDRMAKNM</sequence>
<dbReference type="GO" id="GO:0071008">
    <property type="term" value="C:U2-type post-mRNA release spliceosomal complex"/>
    <property type="evidence" value="ECO:0007669"/>
    <property type="project" value="InterPro"/>
</dbReference>
<dbReference type="PANTHER" id="PTHR12214:SF0">
    <property type="entry name" value="LD29489P"/>
    <property type="match status" value="1"/>
</dbReference>
<evidence type="ECO:0000313" key="5">
    <source>
        <dbReference type="Proteomes" id="UP000780801"/>
    </source>
</evidence>
<protein>
    <recommendedName>
        <fullName evidence="6">GCF C-terminal domain-containing protein</fullName>
    </recommendedName>
</protein>
<comment type="caution">
    <text evidence="4">The sequence shown here is derived from an EMBL/GenBank/DDBJ whole genome shotgun (WGS) entry which is preliminary data.</text>
</comment>
<feature type="region of interest" description="Disordered" evidence="3">
    <location>
        <begin position="245"/>
        <end position="273"/>
    </location>
</feature>
<feature type="region of interest" description="Disordered" evidence="3">
    <location>
        <begin position="1"/>
        <end position="168"/>
    </location>
</feature>
<organism evidence="4 5">
    <name type="scientific">Lunasporangiospora selenospora</name>
    <dbReference type="NCBI Taxonomy" id="979761"/>
    <lineage>
        <taxon>Eukaryota</taxon>
        <taxon>Fungi</taxon>
        <taxon>Fungi incertae sedis</taxon>
        <taxon>Mucoromycota</taxon>
        <taxon>Mortierellomycotina</taxon>
        <taxon>Mortierellomycetes</taxon>
        <taxon>Mortierellales</taxon>
        <taxon>Mortierellaceae</taxon>
        <taxon>Lunasporangiospora</taxon>
    </lineage>
</organism>
<evidence type="ECO:0000256" key="3">
    <source>
        <dbReference type="SAM" id="MobiDB-lite"/>
    </source>
</evidence>
<evidence type="ECO:0000256" key="2">
    <source>
        <dbReference type="ARBA" id="ARBA00023242"/>
    </source>
</evidence>
<dbReference type="GO" id="GO:0000390">
    <property type="term" value="P:spliceosomal complex disassembly"/>
    <property type="evidence" value="ECO:0007669"/>
    <property type="project" value="InterPro"/>
</dbReference>
<accession>A0A9P6G1N9</accession>
<name>A0A9P6G1N9_9FUNG</name>
<dbReference type="Pfam" id="PF15458">
    <property type="entry name" value="NTR2"/>
    <property type="match status" value="1"/>
</dbReference>
<dbReference type="PANTHER" id="PTHR12214">
    <property type="entry name" value="GC-RICH SEQUENCE DNA-BINDING FACTOR"/>
    <property type="match status" value="1"/>
</dbReference>
<feature type="compositionally biased region" description="Basic and acidic residues" evidence="3">
    <location>
        <begin position="429"/>
        <end position="444"/>
    </location>
</feature>
<dbReference type="AlphaFoldDB" id="A0A9P6G1N9"/>
<feature type="compositionally biased region" description="Acidic residues" evidence="3">
    <location>
        <begin position="262"/>
        <end position="273"/>
    </location>
</feature>
<feature type="region of interest" description="Disordered" evidence="3">
    <location>
        <begin position="429"/>
        <end position="509"/>
    </location>
</feature>
<proteinExistence type="predicted"/>
<feature type="compositionally biased region" description="Basic residues" evidence="3">
    <location>
        <begin position="1"/>
        <end position="11"/>
    </location>
</feature>
<feature type="compositionally biased region" description="Polar residues" evidence="3">
    <location>
        <begin position="93"/>
        <end position="129"/>
    </location>
</feature>
<dbReference type="OrthoDB" id="429427at2759"/>
<gene>
    <name evidence="4" type="ORF">BGW38_002317</name>
</gene>
<feature type="compositionally biased region" description="Low complexity" evidence="3">
    <location>
        <begin position="23"/>
        <end position="40"/>
    </location>
</feature>